<dbReference type="InterPro" id="IPR038587">
    <property type="entry name" value="Ribosomal_eL40_sf"/>
</dbReference>
<sequence>MSIWERVFGNHQGSHRGNGARHAQRASSHRDGREANADWGRSRASDWSAPSGKICSRCYAPASAHAQFCNRCGTSLLLSACGKCSGPLQAGARFCGQCGTAVP</sequence>
<feature type="compositionally biased region" description="Basic and acidic residues" evidence="1">
    <location>
        <begin position="28"/>
        <end position="44"/>
    </location>
</feature>
<proteinExistence type="predicted"/>
<protein>
    <submittedName>
        <fullName evidence="3">Zinc ribbon domain-containing protein</fullName>
    </submittedName>
</protein>
<gene>
    <name evidence="3" type="ORF">H3V53_16825</name>
</gene>
<feature type="region of interest" description="Disordered" evidence="1">
    <location>
        <begin position="1"/>
        <end position="51"/>
    </location>
</feature>
<organism evidence="3 4">
    <name type="scientific">Paraburkholderia bengalensis</name>
    <dbReference type="NCBI Taxonomy" id="2747562"/>
    <lineage>
        <taxon>Bacteria</taxon>
        <taxon>Pseudomonadati</taxon>
        <taxon>Pseudomonadota</taxon>
        <taxon>Betaproteobacteria</taxon>
        <taxon>Burkholderiales</taxon>
        <taxon>Burkholderiaceae</taxon>
        <taxon>Paraburkholderia</taxon>
    </lineage>
</organism>
<evidence type="ECO:0000313" key="3">
    <source>
        <dbReference type="EMBL" id="MEI5998811.1"/>
    </source>
</evidence>
<dbReference type="EMBL" id="JACFYJ010000025">
    <property type="protein sequence ID" value="MEI5998811.1"/>
    <property type="molecule type" value="Genomic_DNA"/>
</dbReference>
<evidence type="ECO:0000256" key="1">
    <source>
        <dbReference type="SAM" id="MobiDB-lite"/>
    </source>
</evidence>
<comment type="caution">
    <text evidence="3">The sequence shown here is derived from an EMBL/GenBank/DDBJ whole genome shotgun (WGS) entry which is preliminary data.</text>
</comment>
<name>A0ABU8ITJ0_9BURK</name>
<dbReference type="Pfam" id="PF12773">
    <property type="entry name" value="DZR"/>
    <property type="match status" value="1"/>
</dbReference>
<evidence type="ECO:0000259" key="2">
    <source>
        <dbReference type="Pfam" id="PF12773"/>
    </source>
</evidence>
<reference evidence="3 4" key="1">
    <citation type="journal article" date="2022" name="Arch. Microbiol.">
        <title>Paraburkholderia bengalensis sp. nov. isolated from roots of Oryza sativa, IR64.</title>
        <authorList>
            <person name="Nag P."/>
            <person name="Mondal N."/>
            <person name="Sarkar J."/>
            <person name="Das S."/>
        </authorList>
    </citation>
    <scope>NUCLEOTIDE SEQUENCE [LARGE SCALE GENOMIC DNA]</scope>
    <source>
        <strain evidence="3 4">IR64_4_BI</strain>
    </source>
</reference>
<feature type="domain" description="DZANK-type" evidence="2">
    <location>
        <begin position="55"/>
        <end position="99"/>
    </location>
</feature>
<dbReference type="Proteomes" id="UP001386437">
    <property type="component" value="Unassembled WGS sequence"/>
</dbReference>
<dbReference type="RefSeq" id="WP_419539510.1">
    <property type="nucleotide sequence ID" value="NZ_JACFYJ010000025.1"/>
</dbReference>
<evidence type="ECO:0000313" key="4">
    <source>
        <dbReference type="Proteomes" id="UP001386437"/>
    </source>
</evidence>
<dbReference type="InterPro" id="IPR025874">
    <property type="entry name" value="DZR"/>
</dbReference>
<accession>A0ABU8ITJ0</accession>
<dbReference type="Gene3D" id="4.10.1060.50">
    <property type="match status" value="1"/>
</dbReference>
<keyword evidence="4" id="KW-1185">Reference proteome</keyword>